<feature type="region of interest" description="Disordered" evidence="1">
    <location>
        <begin position="1"/>
        <end position="181"/>
    </location>
</feature>
<dbReference type="VEuPathDB" id="VectorBase:LOC119164652"/>
<name>A0A9J6DGN6_RHIMP</name>
<feature type="compositionally biased region" description="Low complexity" evidence="1">
    <location>
        <begin position="20"/>
        <end position="31"/>
    </location>
</feature>
<proteinExistence type="predicted"/>
<accession>A0A9J6DGN6</accession>
<evidence type="ECO:0000256" key="1">
    <source>
        <dbReference type="SAM" id="MobiDB-lite"/>
    </source>
</evidence>
<reference evidence="2" key="2">
    <citation type="submission" date="2021-09" db="EMBL/GenBank/DDBJ databases">
        <authorList>
            <person name="Jia N."/>
            <person name="Wang J."/>
            <person name="Shi W."/>
            <person name="Du L."/>
            <person name="Sun Y."/>
            <person name="Zhan W."/>
            <person name="Jiang J."/>
            <person name="Wang Q."/>
            <person name="Zhang B."/>
            <person name="Ji P."/>
            <person name="Sakyi L.B."/>
            <person name="Cui X."/>
            <person name="Yuan T."/>
            <person name="Jiang B."/>
            <person name="Yang W."/>
            <person name="Lam T.T.-Y."/>
            <person name="Chang Q."/>
            <person name="Ding S."/>
            <person name="Wang X."/>
            <person name="Zhu J."/>
            <person name="Ruan X."/>
            <person name="Zhao L."/>
            <person name="Wei J."/>
            <person name="Que T."/>
            <person name="Du C."/>
            <person name="Cheng J."/>
            <person name="Dai P."/>
            <person name="Han X."/>
            <person name="Huang E."/>
            <person name="Gao Y."/>
            <person name="Liu J."/>
            <person name="Shao H."/>
            <person name="Ye R."/>
            <person name="Li L."/>
            <person name="Wei W."/>
            <person name="Wang X."/>
            <person name="Wang C."/>
            <person name="Huo Q."/>
            <person name="Li W."/>
            <person name="Guo W."/>
            <person name="Chen H."/>
            <person name="Chen S."/>
            <person name="Zhou L."/>
            <person name="Zhou L."/>
            <person name="Ni X."/>
            <person name="Tian J."/>
            <person name="Zhou Y."/>
            <person name="Sheng Y."/>
            <person name="Liu T."/>
            <person name="Pan Y."/>
            <person name="Xia L."/>
            <person name="Li J."/>
            <person name="Zhao F."/>
            <person name="Cao W."/>
        </authorList>
    </citation>
    <scope>NUCLEOTIDE SEQUENCE</scope>
    <source>
        <strain evidence="2">Rmic-2018</strain>
        <tissue evidence="2">Larvae</tissue>
    </source>
</reference>
<reference evidence="2" key="1">
    <citation type="journal article" date="2020" name="Cell">
        <title>Large-Scale Comparative Analyses of Tick Genomes Elucidate Their Genetic Diversity and Vector Capacities.</title>
        <authorList>
            <consortium name="Tick Genome and Microbiome Consortium (TIGMIC)"/>
            <person name="Jia N."/>
            <person name="Wang J."/>
            <person name="Shi W."/>
            <person name="Du L."/>
            <person name="Sun Y."/>
            <person name="Zhan W."/>
            <person name="Jiang J.F."/>
            <person name="Wang Q."/>
            <person name="Zhang B."/>
            <person name="Ji P."/>
            <person name="Bell-Sakyi L."/>
            <person name="Cui X.M."/>
            <person name="Yuan T.T."/>
            <person name="Jiang B.G."/>
            <person name="Yang W.F."/>
            <person name="Lam T.T."/>
            <person name="Chang Q.C."/>
            <person name="Ding S.J."/>
            <person name="Wang X.J."/>
            <person name="Zhu J.G."/>
            <person name="Ruan X.D."/>
            <person name="Zhao L."/>
            <person name="Wei J.T."/>
            <person name="Ye R.Z."/>
            <person name="Que T.C."/>
            <person name="Du C.H."/>
            <person name="Zhou Y.H."/>
            <person name="Cheng J.X."/>
            <person name="Dai P.F."/>
            <person name="Guo W.B."/>
            <person name="Han X.H."/>
            <person name="Huang E.J."/>
            <person name="Li L.F."/>
            <person name="Wei W."/>
            <person name="Gao Y.C."/>
            <person name="Liu J.Z."/>
            <person name="Shao H.Z."/>
            <person name="Wang X."/>
            <person name="Wang C.C."/>
            <person name="Yang T.C."/>
            <person name="Huo Q.B."/>
            <person name="Li W."/>
            <person name="Chen H.Y."/>
            <person name="Chen S.E."/>
            <person name="Zhou L.G."/>
            <person name="Ni X.B."/>
            <person name="Tian J.H."/>
            <person name="Sheng Y."/>
            <person name="Liu T."/>
            <person name="Pan Y.S."/>
            <person name="Xia L.Y."/>
            <person name="Li J."/>
            <person name="Zhao F."/>
            <person name="Cao W.C."/>
        </authorList>
    </citation>
    <scope>NUCLEOTIDE SEQUENCE</scope>
    <source>
        <strain evidence="2">Rmic-2018</strain>
    </source>
</reference>
<dbReference type="Proteomes" id="UP000821866">
    <property type="component" value="Chromosome 7"/>
</dbReference>
<comment type="caution">
    <text evidence="2">The sequence shown here is derived from an EMBL/GenBank/DDBJ whole genome shotgun (WGS) entry which is preliminary data.</text>
</comment>
<evidence type="ECO:0000313" key="2">
    <source>
        <dbReference type="EMBL" id="KAH8021309.1"/>
    </source>
</evidence>
<dbReference type="AlphaFoldDB" id="A0A9J6DGN6"/>
<feature type="compositionally biased region" description="Basic and acidic residues" evidence="1">
    <location>
        <begin position="40"/>
        <end position="56"/>
    </location>
</feature>
<evidence type="ECO:0000313" key="3">
    <source>
        <dbReference type="Proteomes" id="UP000821866"/>
    </source>
</evidence>
<dbReference type="EMBL" id="JABSTU010000009">
    <property type="protein sequence ID" value="KAH8021309.1"/>
    <property type="molecule type" value="Genomic_DNA"/>
</dbReference>
<gene>
    <name evidence="2" type="ORF">HPB51_014880</name>
</gene>
<protein>
    <submittedName>
        <fullName evidence="2">Uncharacterized protein</fullName>
    </submittedName>
</protein>
<sequence length="181" mass="18964">MSSGAGEAIGPAPFGRDLHPSMPMASSSSTTVINRTSPSLDHRLQEADSNDKRDPEPEASGGVVPRPDCVSDSVRDLAPALCPGHGLNPGVAPDHVSALVPVPDPVSDLARERLTHRAPHQTPRPGQTCGHASGLELSGAVHATEDQSRGNSNLTRSDRVRSNDGEQPMQCDPSPEHARDA</sequence>
<keyword evidence="3" id="KW-1185">Reference proteome</keyword>
<organism evidence="2 3">
    <name type="scientific">Rhipicephalus microplus</name>
    <name type="common">Cattle tick</name>
    <name type="synonym">Boophilus microplus</name>
    <dbReference type="NCBI Taxonomy" id="6941"/>
    <lineage>
        <taxon>Eukaryota</taxon>
        <taxon>Metazoa</taxon>
        <taxon>Ecdysozoa</taxon>
        <taxon>Arthropoda</taxon>
        <taxon>Chelicerata</taxon>
        <taxon>Arachnida</taxon>
        <taxon>Acari</taxon>
        <taxon>Parasitiformes</taxon>
        <taxon>Ixodida</taxon>
        <taxon>Ixodoidea</taxon>
        <taxon>Ixodidae</taxon>
        <taxon>Rhipicephalinae</taxon>
        <taxon>Rhipicephalus</taxon>
        <taxon>Boophilus</taxon>
    </lineage>
</organism>